<organism evidence="4 5">
    <name type="scientific">Altererythrobacter ishigakiensis</name>
    <dbReference type="NCBI Taxonomy" id="476157"/>
    <lineage>
        <taxon>Bacteria</taxon>
        <taxon>Pseudomonadati</taxon>
        <taxon>Pseudomonadota</taxon>
        <taxon>Alphaproteobacteria</taxon>
        <taxon>Sphingomonadales</taxon>
        <taxon>Erythrobacteraceae</taxon>
        <taxon>Altererythrobacter</taxon>
    </lineage>
</organism>
<dbReference type="InterPro" id="IPR044651">
    <property type="entry name" value="OTSB-like"/>
</dbReference>
<reference evidence="4 5" key="1">
    <citation type="submission" date="2019-07" db="EMBL/GenBank/DDBJ databases">
        <title>Genomic Encyclopedia of Archaeal and Bacterial Type Strains, Phase II (KMG-II): from individual species to whole genera.</title>
        <authorList>
            <person name="Goeker M."/>
        </authorList>
    </citation>
    <scope>NUCLEOTIDE SEQUENCE [LARGE SCALE GENOMIC DNA]</scope>
    <source>
        <strain evidence="4 5">ATCC BAA-2084</strain>
    </source>
</reference>
<dbReference type="RefSeq" id="WP_067598008.1">
    <property type="nucleotide sequence ID" value="NZ_CP015963.1"/>
</dbReference>
<name>A0A562UM88_9SPHN</name>
<evidence type="ECO:0000256" key="1">
    <source>
        <dbReference type="ARBA" id="ARBA00022801"/>
    </source>
</evidence>
<sequence>MLDHRELQRPPSLNDINETSPISLFLDFDGTLVEIAPTPDSIFVPSRLPVALEALSVRLGNRMALISGRSLEDLATYMGGSLKVAQAGSHGADRRMADGKPLGQPPESLPEEAIAALTAFSAKNGLRYEAKTHGGALHFRENPQLDKIALQFGERVAARHGLAIKTGKCVVELVRKGADKGSAVRAFMEISPFNQTVPVFVGDDVTDEDGFAAAKDLGGFGILVGEARESLASYILASVEEVHQWLDL</sequence>
<comment type="pathway">
    <text evidence="2">Glycan biosynthesis; trehalose biosynthesis.</text>
</comment>
<dbReference type="Proteomes" id="UP000320547">
    <property type="component" value="Unassembled WGS sequence"/>
</dbReference>
<dbReference type="EMBL" id="VLLK01000002">
    <property type="protein sequence ID" value="TWJ06729.1"/>
    <property type="molecule type" value="Genomic_DNA"/>
</dbReference>
<dbReference type="EC" id="3.1.3.12" evidence="2"/>
<dbReference type="InterPro" id="IPR036412">
    <property type="entry name" value="HAD-like_sf"/>
</dbReference>
<evidence type="ECO:0000256" key="3">
    <source>
        <dbReference type="SAM" id="MobiDB-lite"/>
    </source>
</evidence>
<protein>
    <recommendedName>
        <fullName evidence="2">Trehalose 6-phosphate phosphatase</fullName>
        <ecNumber evidence="2">3.1.3.12</ecNumber>
    </recommendedName>
</protein>
<dbReference type="AlphaFoldDB" id="A0A562UM88"/>
<dbReference type="GO" id="GO:0004805">
    <property type="term" value="F:trehalose-phosphatase activity"/>
    <property type="evidence" value="ECO:0007669"/>
    <property type="project" value="UniProtKB-EC"/>
</dbReference>
<comment type="cofactor">
    <cofactor evidence="2">
        <name>Mg(2+)</name>
        <dbReference type="ChEBI" id="CHEBI:18420"/>
    </cofactor>
</comment>
<dbReference type="Gene3D" id="3.40.50.1000">
    <property type="entry name" value="HAD superfamily/HAD-like"/>
    <property type="match status" value="1"/>
</dbReference>
<keyword evidence="2" id="KW-0479">Metal-binding</keyword>
<dbReference type="OrthoDB" id="9814913at2"/>
<accession>A0A562UM88</accession>
<comment type="function">
    <text evidence="2">Removes the phosphate from trehalose 6-phosphate to produce free trehalose.</text>
</comment>
<dbReference type="GO" id="GO:0046872">
    <property type="term" value="F:metal ion binding"/>
    <property type="evidence" value="ECO:0007669"/>
    <property type="project" value="UniProtKB-KW"/>
</dbReference>
<dbReference type="UniPathway" id="UPA00299"/>
<dbReference type="GO" id="GO:0005992">
    <property type="term" value="P:trehalose biosynthetic process"/>
    <property type="evidence" value="ECO:0007669"/>
    <property type="project" value="UniProtKB-UniPathway"/>
</dbReference>
<evidence type="ECO:0000313" key="5">
    <source>
        <dbReference type="Proteomes" id="UP000320547"/>
    </source>
</evidence>
<dbReference type="InterPro" id="IPR003337">
    <property type="entry name" value="Trehalose_PPase"/>
</dbReference>
<evidence type="ECO:0000313" key="4">
    <source>
        <dbReference type="EMBL" id="TWJ06729.1"/>
    </source>
</evidence>
<gene>
    <name evidence="4" type="ORF">JN10_2265</name>
</gene>
<feature type="region of interest" description="Disordered" evidence="3">
    <location>
        <begin position="88"/>
        <end position="108"/>
    </location>
</feature>
<comment type="catalytic activity">
    <reaction evidence="2">
        <text>alpha,alpha-trehalose 6-phosphate + H2O = alpha,alpha-trehalose + phosphate</text>
        <dbReference type="Rhea" id="RHEA:23420"/>
        <dbReference type="ChEBI" id="CHEBI:15377"/>
        <dbReference type="ChEBI" id="CHEBI:16551"/>
        <dbReference type="ChEBI" id="CHEBI:43474"/>
        <dbReference type="ChEBI" id="CHEBI:58429"/>
        <dbReference type="EC" id="3.1.3.12"/>
    </reaction>
</comment>
<keyword evidence="1 2" id="KW-0378">Hydrolase</keyword>
<dbReference type="Gene3D" id="3.30.70.1020">
    <property type="entry name" value="Trehalose-6-phosphate phosphatase related protein, domain 2"/>
    <property type="match status" value="1"/>
</dbReference>
<proteinExistence type="inferred from homology"/>
<evidence type="ECO:0000256" key="2">
    <source>
        <dbReference type="RuleBase" id="RU361117"/>
    </source>
</evidence>
<keyword evidence="2" id="KW-0460">Magnesium</keyword>
<keyword evidence="5" id="KW-1185">Reference proteome</keyword>
<comment type="similarity">
    <text evidence="2">Belongs to the trehalose phosphatase family.</text>
</comment>
<dbReference type="SUPFAM" id="SSF56784">
    <property type="entry name" value="HAD-like"/>
    <property type="match status" value="1"/>
</dbReference>
<dbReference type="PANTHER" id="PTHR43768:SF3">
    <property type="entry name" value="TREHALOSE 6-PHOSPHATE PHOSPHATASE"/>
    <property type="match status" value="1"/>
</dbReference>
<dbReference type="NCBIfam" id="TIGR00685">
    <property type="entry name" value="T6PP"/>
    <property type="match status" value="1"/>
</dbReference>
<dbReference type="InterPro" id="IPR023214">
    <property type="entry name" value="HAD_sf"/>
</dbReference>
<comment type="caution">
    <text evidence="4">The sequence shown here is derived from an EMBL/GenBank/DDBJ whole genome shotgun (WGS) entry which is preliminary data.</text>
</comment>
<dbReference type="STRING" id="476157.GCA_001663155_00941"/>
<dbReference type="Pfam" id="PF02358">
    <property type="entry name" value="Trehalose_PPase"/>
    <property type="match status" value="1"/>
</dbReference>
<dbReference type="PANTHER" id="PTHR43768">
    <property type="entry name" value="TREHALOSE 6-PHOSPHATE PHOSPHATASE"/>
    <property type="match status" value="1"/>
</dbReference>